<protein>
    <submittedName>
        <fullName evidence="1">Zonadhesin</fullName>
    </submittedName>
</protein>
<name>A0ACB7FFB2_NIBAL</name>
<organism evidence="1 2">
    <name type="scientific">Nibea albiflora</name>
    <name type="common">Yellow drum</name>
    <name type="synonym">Corvina albiflora</name>
    <dbReference type="NCBI Taxonomy" id="240163"/>
    <lineage>
        <taxon>Eukaryota</taxon>
        <taxon>Metazoa</taxon>
        <taxon>Chordata</taxon>
        <taxon>Craniata</taxon>
        <taxon>Vertebrata</taxon>
        <taxon>Euteleostomi</taxon>
        <taxon>Actinopterygii</taxon>
        <taxon>Neopterygii</taxon>
        <taxon>Teleostei</taxon>
        <taxon>Neoteleostei</taxon>
        <taxon>Acanthomorphata</taxon>
        <taxon>Eupercaria</taxon>
        <taxon>Sciaenidae</taxon>
        <taxon>Nibea</taxon>
    </lineage>
</organism>
<comment type="caution">
    <text evidence="1">The sequence shown here is derived from an EMBL/GenBank/DDBJ whole genome shotgun (WGS) entry which is preliminary data.</text>
</comment>
<sequence length="1357" mass="146917">MSAAETITSELKEEMVPLTEVNVEPEKEDKLETEAAKTEDVQVPEESEAAQAPTLDSEESSCQSPKEEEVISEDIAPAETVTDEPKETAEHVQEPEVLEAVQAPTTDSEVDSVQSVQKEVMSEDVPEEGTVIDEPKEETMPLSEVTLEPVDASKTEDVQVPEESEAVEASTLDSEESSVQSPKEEEVISEDIPPAETVTDEPKETAEHVQEPEVLEAVQAPTTDSEQGNVQSIGKEVMSEDVPEEGTVIDEHKEETILEVSLEPVDASKTEDVQLSETSEAVQASTLDSEESSVQSPKEEVISEDIAPAETDKDEPKETAEHVQEPEVLEAVQAPTTDSEQGNVQSVEKEVMSEDVPEEGTVTDEPKEETILEVSPEPVDASKTEDVQISEESEAVEASTLDSEKSSVQSPKEVISEDIAPAETVTDEPKETAEHVQEPEVLEAVQAPTTDSEEGKDTVKSEDSAPAEMVTDEPKQTAEQLNEVSAEAENKQLPVNFVKTEQDLESEVLEAVPEDIPAVETITSEPKKEDEPVEAAETDIQESKVLPSDELKTETKTVEEVPMQVVTESTEEGSAQEDVPKSDNNNASTLVTDETASEVVAQLVHEITEDQKTESTPQDVTIKQEDCIPEVADELPALTAVHVSSVNEEASRVTVLGEAVISGETSAPCLDNAAVTDEPEFQLSSVQVNEGQEKQGALPGTEMKTATAEHAVVAQVVVCNIKDVPAAIPDVLIEKTSDVTEPSIDAMASQLAFKEEVEAAAPLVTNDVAQTAKEGSVVMMMHVPSVTFEDNHRIQVQVVDVDVKSAETIVDSVLEVGVTETKEVIDVCHETLEKVDDLSATPETEKEVFHEVTVQEVIQHVKENLPETVSESVPQQEVIIQPDAVTKQTETQDSSAPAVSTADSANDRQVSEKNLPETVSESVPVNLEQEEALREKQDEASAVIIDDSAKDRQVSEDLTRATDVAEGLDVSIHDHKVDLEETKTEQEKPEAVTAEEVKPSEAQIAQIVPSPISGSNAGLVVPQNTGIISSIGNVESPSSLSLEFKLNIQFGQAKAPASPPPTTERPAPVKQTDVSEVGVQAVEEVEPVNPINPTETANVQKKTELTEASVQATESTEPVRNLDSTETAVITAQPVLLDVGIQAMEPANTVEQIKTSETVTSSVQATETTEPAEKLDLTERALIMTQPVQLDVGSQAMETVEPVEQIKSTERVTSTVQATETTQPVRPAEKRELILSQPVLFETCDQEIKAEQPVKQTEEENEQDVWMDAEEGIYTQEETEQSFVEVEEPQEPLTASEEQAGPELEIAPDSKTEEEESRQEMNKTGGTCEIESEAEDFAVAPEHQEVSSTSVSTMEWD</sequence>
<dbReference type="Proteomes" id="UP000805704">
    <property type="component" value="Chromosome 11"/>
</dbReference>
<keyword evidence="2" id="KW-1185">Reference proteome</keyword>
<dbReference type="EMBL" id="CM024799">
    <property type="protein sequence ID" value="KAG8013175.1"/>
    <property type="molecule type" value="Genomic_DNA"/>
</dbReference>
<gene>
    <name evidence="1" type="primary">ZAN</name>
    <name evidence="1" type="ORF">GBF38_021418</name>
</gene>
<evidence type="ECO:0000313" key="1">
    <source>
        <dbReference type="EMBL" id="KAG8013175.1"/>
    </source>
</evidence>
<accession>A0ACB7FFB2</accession>
<proteinExistence type="predicted"/>
<reference evidence="1" key="1">
    <citation type="submission" date="2020-04" db="EMBL/GenBank/DDBJ databases">
        <title>A chromosome-scale assembly and high-density genetic map of the yellow drum (Nibea albiflora) genome.</title>
        <authorList>
            <person name="Xu D."/>
            <person name="Zhang W."/>
            <person name="Chen R."/>
            <person name="Tan P."/>
            <person name="Wang L."/>
            <person name="Song H."/>
            <person name="Tian L."/>
            <person name="Zhu Q."/>
            <person name="Wang B."/>
        </authorList>
    </citation>
    <scope>NUCLEOTIDE SEQUENCE</scope>
    <source>
        <strain evidence="1">ZJHYS-2018</strain>
    </source>
</reference>
<evidence type="ECO:0000313" key="2">
    <source>
        <dbReference type="Proteomes" id="UP000805704"/>
    </source>
</evidence>